<dbReference type="Gene3D" id="3.40.50.1820">
    <property type="entry name" value="alpha/beta hydrolase"/>
    <property type="match status" value="1"/>
</dbReference>
<dbReference type="InterPro" id="IPR000639">
    <property type="entry name" value="Epox_hydrolase-like"/>
</dbReference>
<dbReference type="PRINTS" id="PR00111">
    <property type="entry name" value="ABHYDROLASE"/>
</dbReference>
<evidence type="ECO:0000256" key="2">
    <source>
        <dbReference type="ARBA" id="ARBA00038128"/>
    </source>
</evidence>
<evidence type="ECO:0000313" key="5">
    <source>
        <dbReference type="Proteomes" id="UP000291591"/>
    </source>
</evidence>
<dbReference type="InterPro" id="IPR029058">
    <property type="entry name" value="AB_hydrolase_fold"/>
</dbReference>
<dbReference type="PRINTS" id="PR00412">
    <property type="entry name" value="EPOXHYDRLASE"/>
</dbReference>
<dbReference type="SUPFAM" id="SSF53474">
    <property type="entry name" value="alpha/beta-Hydrolases"/>
    <property type="match status" value="1"/>
</dbReference>
<feature type="domain" description="AB hydrolase-1" evidence="3">
    <location>
        <begin position="26"/>
        <end position="267"/>
    </location>
</feature>
<gene>
    <name evidence="4" type="ORF">EV383_5824</name>
</gene>
<evidence type="ECO:0000313" key="4">
    <source>
        <dbReference type="EMBL" id="RZT88871.1"/>
    </source>
</evidence>
<dbReference type="FunFam" id="3.40.50.1820:FF:000205">
    <property type="entry name" value="Non-haem bromoperoxidase BPO-A2"/>
    <property type="match status" value="1"/>
</dbReference>
<dbReference type="GO" id="GO:0004601">
    <property type="term" value="F:peroxidase activity"/>
    <property type="evidence" value="ECO:0007669"/>
    <property type="project" value="UniProtKB-KW"/>
</dbReference>
<keyword evidence="5" id="KW-1185">Reference proteome</keyword>
<protein>
    <submittedName>
        <fullName evidence="4">Pimeloyl-ACP methyl ester carboxylesterase</fullName>
    </submittedName>
</protein>
<organism evidence="4 5">
    <name type="scientific">Pseudonocardia sediminis</name>
    <dbReference type="NCBI Taxonomy" id="1397368"/>
    <lineage>
        <taxon>Bacteria</taxon>
        <taxon>Bacillati</taxon>
        <taxon>Actinomycetota</taxon>
        <taxon>Actinomycetes</taxon>
        <taxon>Pseudonocardiales</taxon>
        <taxon>Pseudonocardiaceae</taxon>
        <taxon>Pseudonocardia</taxon>
    </lineage>
</organism>
<reference evidence="4 5" key="1">
    <citation type="submission" date="2019-02" db="EMBL/GenBank/DDBJ databases">
        <title>Sequencing the genomes of 1000 actinobacteria strains.</title>
        <authorList>
            <person name="Klenk H.-P."/>
        </authorList>
    </citation>
    <scope>NUCLEOTIDE SEQUENCE [LARGE SCALE GENOMIC DNA]</scope>
    <source>
        <strain evidence="4 5">DSM 45779</strain>
    </source>
</reference>
<dbReference type="InterPro" id="IPR050471">
    <property type="entry name" value="AB_hydrolase"/>
</dbReference>
<evidence type="ECO:0000256" key="1">
    <source>
        <dbReference type="ARBA" id="ARBA00022559"/>
    </source>
</evidence>
<dbReference type="InterPro" id="IPR000073">
    <property type="entry name" value="AB_hydrolase_1"/>
</dbReference>
<dbReference type="PANTHER" id="PTHR43433">
    <property type="entry name" value="HYDROLASE, ALPHA/BETA FOLD FAMILY PROTEIN"/>
    <property type="match status" value="1"/>
</dbReference>
<evidence type="ECO:0000259" key="3">
    <source>
        <dbReference type="Pfam" id="PF00561"/>
    </source>
</evidence>
<proteinExistence type="inferred from homology"/>
<dbReference type="OrthoDB" id="9785847at2"/>
<name>A0A4Q7V5L7_PSEST</name>
<comment type="similarity">
    <text evidence="2">Belongs to the AB hydrolase superfamily. Bacterial non-heme haloperoxidase / perhydrolase family.</text>
</comment>
<dbReference type="RefSeq" id="WP_130292978.1">
    <property type="nucleotide sequence ID" value="NZ_SHKL01000001.1"/>
</dbReference>
<accession>A0A4Q7V5L7</accession>
<sequence length="281" mass="30424">MARFSVGTENDALVELYYEDKGSGSPVVLIHGWPLSGRSWENQVPALIEAGHRVITYDRRGFGDSSQPWEGYDYDTFADDLHALLVHLDVRDATLVGFSMGGGEVVRYIAKHGTDRVAKAVLAAAVPPYLYKSDDNPDGGLDDTTIEQFQGGVTGDRIAFLEDFTKNFFAAGDRTDLVSEPNRLYNRSIAEFASPKGTLDCITAFGRTDFRDDVAKVSEAGVPTLVIHGDSDGIVPFEVSGKRSHESIKGAQLALIEGGPHGLNVTHAAEFNKALLDFLGS</sequence>
<keyword evidence="1" id="KW-0575">Peroxidase</keyword>
<dbReference type="AlphaFoldDB" id="A0A4Q7V5L7"/>
<dbReference type="Pfam" id="PF00561">
    <property type="entry name" value="Abhydrolase_1"/>
    <property type="match status" value="1"/>
</dbReference>
<comment type="caution">
    <text evidence="4">The sequence shown here is derived from an EMBL/GenBank/DDBJ whole genome shotgun (WGS) entry which is preliminary data.</text>
</comment>
<dbReference type="Proteomes" id="UP000291591">
    <property type="component" value="Unassembled WGS sequence"/>
</dbReference>
<keyword evidence="1" id="KW-0560">Oxidoreductase</keyword>
<dbReference type="EMBL" id="SHKL01000001">
    <property type="protein sequence ID" value="RZT88871.1"/>
    <property type="molecule type" value="Genomic_DNA"/>
</dbReference>
<dbReference type="PANTHER" id="PTHR43433:SF4">
    <property type="entry name" value="NON-HEME CHLOROPEROXIDASE-RELATED"/>
    <property type="match status" value="1"/>
</dbReference>